<evidence type="ECO:0000313" key="2">
    <source>
        <dbReference type="Proteomes" id="UP000199377"/>
    </source>
</evidence>
<dbReference type="Pfam" id="PF11736">
    <property type="entry name" value="DUF3299"/>
    <property type="match status" value="1"/>
</dbReference>
<proteinExistence type="predicted"/>
<name>A0A1I3DF15_9RHOB</name>
<dbReference type="OrthoDB" id="9812956at2"/>
<dbReference type="EMBL" id="FOQH01000002">
    <property type="protein sequence ID" value="SFH85243.1"/>
    <property type="molecule type" value="Genomic_DNA"/>
</dbReference>
<protein>
    <recommendedName>
        <fullName evidence="3">DUF3299 domain-containing protein</fullName>
    </recommendedName>
</protein>
<dbReference type="Proteomes" id="UP000199377">
    <property type="component" value="Unassembled WGS sequence"/>
</dbReference>
<reference evidence="1 2" key="1">
    <citation type="submission" date="2016-10" db="EMBL/GenBank/DDBJ databases">
        <authorList>
            <person name="de Groot N.N."/>
        </authorList>
    </citation>
    <scope>NUCLEOTIDE SEQUENCE [LARGE SCALE GENOMIC DNA]</scope>
    <source>
        <strain evidence="1 2">CGMCC 1.11030</strain>
    </source>
</reference>
<dbReference type="STRING" id="1114924.SAMN05216258_102549"/>
<dbReference type="InterPro" id="IPR021727">
    <property type="entry name" value="DUF3299"/>
</dbReference>
<dbReference type="Gene3D" id="2.40.50.870">
    <property type="entry name" value="Protein of unknown function (DUF3299)"/>
    <property type="match status" value="1"/>
</dbReference>
<gene>
    <name evidence="1" type="ORF">SAMN05216258_102549</name>
</gene>
<evidence type="ECO:0000313" key="1">
    <source>
        <dbReference type="EMBL" id="SFH85243.1"/>
    </source>
</evidence>
<keyword evidence="2" id="KW-1185">Reference proteome</keyword>
<sequence>MLRRSPFTPARRGVLAGLGALALALLAGRLRAEETLDLNWGDLVPALGQGETYKRLSELGVVQHGEMSSPFEQETAAAVTREYDGKRVRLPGFVVPLDYDGTGTTAFLLVPFVGACIHVPPPPPNQIVFVTTQTPYELKDMFEPVIVTGMFGAAAAETQLADVGYSLSAERVEPYS</sequence>
<dbReference type="RefSeq" id="WP_092858695.1">
    <property type="nucleotide sequence ID" value="NZ_FOQH01000002.1"/>
</dbReference>
<accession>A0A1I3DF15</accession>
<dbReference type="AlphaFoldDB" id="A0A1I3DF15"/>
<evidence type="ECO:0008006" key="3">
    <source>
        <dbReference type="Google" id="ProtNLM"/>
    </source>
</evidence>
<organism evidence="1 2">
    <name type="scientific">Albimonas pacifica</name>
    <dbReference type="NCBI Taxonomy" id="1114924"/>
    <lineage>
        <taxon>Bacteria</taxon>
        <taxon>Pseudomonadati</taxon>
        <taxon>Pseudomonadota</taxon>
        <taxon>Alphaproteobacteria</taxon>
        <taxon>Rhodobacterales</taxon>
        <taxon>Paracoccaceae</taxon>
        <taxon>Albimonas</taxon>
    </lineage>
</organism>